<dbReference type="GO" id="GO:0004356">
    <property type="term" value="F:glutamine synthetase activity"/>
    <property type="evidence" value="ECO:0007669"/>
    <property type="project" value="UniProtKB-EC"/>
</dbReference>
<dbReference type="InterPro" id="IPR014746">
    <property type="entry name" value="Gln_synth/guanido_kin_cat_dom"/>
</dbReference>
<dbReference type="InterPro" id="IPR027302">
    <property type="entry name" value="Gln_synth_N_conserv_site"/>
</dbReference>
<dbReference type="EC" id="6.3.1.2" evidence="7"/>
<dbReference type="InterPro" id="IPR004809">
    <property type="entry name" value="Gln_synth_I"/>
</dbReference>
<evidence type="ECO:0000256" key="1">
    <source>
        <dbReference type="ARBA" id="ARBA00009897"/>
    </source>
</evidence>
<dbReference type="SUPFAM" id="SSF54368">
    <property type="entry name" value="Glutamine synthetase, N-terminal domain"/>
    <property type="match status" value="1"/>
</dbReference>
<sequence length="460" mass="52715">MAKRTIESIKSELKKKKIEVIDLKAIDLAGRLHHISLPVRDDIMERLMSEGVGFDGSSYGFRKVENSDMILIPDLDTAVIDPFREAPTMSFYSHIVLTDEKRSPFSQDGRHIAKQTEALLKKTTGADQSWWGPEFEFYIFSNVEYDTRTATSYYKVEHEEEFHGKAYHAANPFDIYDDFRDEACKILKNFGIDVKYHHHEVGERGQQEIETYFSNLLDTGDHIVTSKYALFNFARSRDLFITFMPKPMYHQAGNGMHLHLYLTKKGKNLFYKKGAYGNMSELGLYFIGGILKHGPALTAFTNPSTNSYKRLVPGFEAPVALTFGQGNRASAIRIPKYVSNPKETRFEYRPSDATANPYLCLSSILLAGIDGVVNKIDPTEEGFGPYDKNFLDDDHIDKIHFLPRNLTEALEALKADNEFLKRGNIFTDELLDQWIKIKNEEIKSIGTMPHPFEYKMYFNL</sequence>
<gene>
    <name evidence="7" type="ORF">ASZ90_005292</name>
</gene>
<keyword evidence="3" id="KW-0547">Nucleotide-binding</keyword>
<dbReference type="GO" id="GO:0019740">
    <property type="term" value="P:nitrogen utilization"/>
    <property type="evidence" value="ECO:0007669"/>
    <property type="project" value="TreeGrafter"/>
</dbReference>
<evidence type="ECO:0000259" key="5">
    <source>
        <dbReference type="PROSITE" id="PS51986"/>
    </source>
</evidence>
<dbReference type="GO" id="GO:0016020">
    <property type="term" value="C:membrane"/>
    <property type="evidence" value="ECO:0007669"/>
    <property type="project" value="TreeGrafter"/>
</dbReference>
<dbReference type="PANTHER" id="PTHR43407:SF1">
    <property type="entry name" value="LENGSIN"/>
    <property type="match status" value="1"/>
</dbReference>
<evidence type="ECO:0000256" key="3">
    <source>
        <dbReference type="ARBA" id="ARBA00022741"/>
    </source>
</evidence>
<dbReference type="PANTHER" id="PTHR43407">
    <property type="entry name" value="GLUTAMINE SYNTHETASE"/>
    <property type="match status" value="1"/>
</dbReference>
<proteinExistence type="inferred from homology"/>
<feature type="domain" description="GS beta-grasp" evidence="5">
    <location>
        <begin position="16"/>
        <end position="109"/>
    </location>
</feature>
<evidence type="ECO:0000259" key="6">
    <source>
        <dbReference type="PROSITE" id="PS51987"/>
    </source>
</evidence>
<dbReference type="SUPFAM" id="SSF55931">
    <property type="entry name" value="Glutamine synthetase/guanido kinase"/>
    <property type="match status" value="1"/>
</dbReference>
<dbReference type="NCBIfam" id="TIGR00653">
    <property type="entry name" value="GlnA"/>
    <property type="match status" value="1"/>
</dbReference>
<dbReference type="Gene3D" id="3.10.20.70">
    <property type="entry name" value="Glutamine synthetase, N-terminal domain"/>
    <property type="match status" value="1"/>
</dbReference>
<dbReference type="GO" id="GO:0005737">
    <property type="term" value="C:cytoplasm"/>
    <property type="evidence" value="ECO:0007669"/>
    <property type="project" value="TreeGrafter"/>
</dbReference>
<reference evidence="7" key="1">
    <citation type="journal article" date="2015" name="Proc. Natl. Acad. Sci. U.S.A.">
        <title>Networks of energetic and metabolic interactions define dynamics in microbial communities.</title>
        <authorList>
            <person name="Embree M."/>
            <person name="Liu J.K."/>
            <person name="Al-Bassam M.M."/>
            <person name="Zengler K."/>
        </authorList>
    </citation>
    <scope>NUCLEOTIDE SEQUENCE</scope>
</reference>
<dbReference type="InterPro" id="IPR036651">
    <property type="entry name" value="Gln_synt_N_sf"/>
</dbReference>
<dbReference type="Pfam" id="PF00120">
    <property type="entry name" value="Gln-synt_C"/>
    <property type="match status" value="1"/>
</dbReference>
<keyword evidence="2 7" id="KW-0436">Ligase</keyword>
<evidence type="ECO:0000256" key="2">
    <source>
        <dbReference type="ARBA" id="ARBA00022598"/>
    </source>
</evidence>
<feature type="domain" description="GS catalytic" evidence="6">
    <location>
        <begin position="109"/>
        <end position="460"/>
    </location>
</feature>
<comment type="caution">
    <text evidence="7">The sequence shown here is derived from an EMBL/GenBank/DDBJ whole genome shotgun (WGS) entry which is preliminary data.</text>
</comment>
<dbReference type="PROSITE" id="PS00180">
    <property type="entry name" value="GLNA_1"/>
    <property type="match status" value="1"/>
</dbReference>
<dbReference type="Pfam" id="PF03951">
    <property type="entry name" value="Gln-synt_N"/>
    <property type="match status" value="1"/>
</dbReference>
<dbReference type="PROSITE" id="PS51986">
    <property type="entry name" value="GS_BETA_GRASP"/>
    <property type="match status" value="1"/>
</dbReference>
<dbReference type="Gene3D" id="3.30.590.10">
    <property type="entry name" value="Glutamine synthetase/guanido kinase, catalytic domain"/>
    <property type="match status" value="1"/>
</dbReference>
<dbReference type="GO" id="GO:0005524">
    <property type="term" value="F:ATP binding"/>
    <property type="evidence" value="ECO:0007669"/>
    <property type="project" value="UniProtKB-KW"/>
</dbReference>
<name>A0A0W8FVL8_9ZZZZ</name>
<evidence type="ECO:0000313" key="7">
    <source>
        <dbReference type="EMBL" id="KUG24890.1"/>
    </source>
</evidence>
<dbReference type="InterPro" id="IPR008146">
    <property type="entry name" value="Gln_synth_cat_dom"/>
</dbReference>
<dbReference type="AlphaFoldDB" id="A0A0W8FVL8"/>
<dbReference type="GO" id="GO:0006542">
    <property type="term" value="P:glutamine biosynthetic process"/>
    <property type="evidence" value="ECO:0007669"/>
    <property type="project" value="InterPro"/>
</dbReference>
<organism evidence="7">
    <name type="scientific">hydrocarbon metagenome</name>
    <dbReference type="NCBI Taxonomy" id="938273"/>
    <lineage>
        <taxon>unclassified sequences</taxon>
        <taxon>metagenomes</taxon>
        <taxon>ecological metagenomes</taxon>
    </lineage>
</organism>
<dbReference type="SMART" id="SM01230">
    <property type="entry name" value="Gln-synt_C"/>
    <property type="match status" value="1"/>
</dbReference>
<accession>A0A0W8FVL8</accession>
<comment type="similarity">
    <text evidence="1">Belongs to the glutamine synthetase family.</text>
</comment>
<evidence type="ECO:0000256" key="4">
    <source>
        <dbReference type="ARBA" id="ARBA00022840"/>
    </source>
</evidence>
<dbReference type="InterPro" id="IPR008147">
    <property type="entry name" value="Gln_synt_N"/>
</dbReference>
<dbReference type="EMBL" id="LNQE01000803">
    <property type="protein sequence ID" value="KUG24890.1"/>
    <property type="molecule type" value="Genomic_DNA"/>
</dbReference>
<protein>
    <submittedName>
        <fullName evidence="7">Glutamine synthetase type i</fullName>
        <ecNumber evidence="7">6.3.1.2</ecNumber>
    </submittedName>
</protein>
<keyword evidence="4" id="KW-0067">ATP-binding</keyword>
<dbReference type="PROSITE" id="PS51987">
    <property type="entry name" value="GS_CATALYTIC"/>
    <property type="match status" value="1"/>
</dbReference>